<evidence type="ECO:0000313" key="3">
    <source>
        <dbReference type="Proteomes" id="UP000777438"/>
    </source>
</evidence>
<gene>
    <name evidence="2" type="ORF">B0T10DRAFT_482323</name>
</gene>
<evidence type="ECO:0000313" key="2">
    <source>
        <dbReference type="EMBL" id="KAH6893459.1"/>
    </source>
</evidence>
<proteinExistence type="predicted"/>
<dbReference type="EMBL" id="JAGPYM010000006">
    <property type="protein sequence ID" value="KAH6893459.1"/>
    <property type="molecule type" value="Genomic_DNA"/>
</dbReference>
<protein>
    <recommendedName>
        <fullName evidence="4">Secreted protein</fullName>
    </recommendedName>
</protein>
<keyword evidence="3" id="KW-1185">Reference proteome</keyword>
<dbReference type="AlphaFoldDB" id="A0A9P9ARY4"/>
<comment type="caution">
    <text evidence="2">The sequence shown here is derived from an EMBL/GenBank/DDBJ whole genome shotgun (WGS) entry which is preliminary data.</text>
</comment>
<evidence type="ECO:0000256" key="1">
    <source>
        <dbReference type="SAM" id="SignalP"/>
    </source>
</evidence>
<accession>A0A9P9ARY4</accession>
<keyword evidence="1" id="KW-0732">Signal</keyword>
<reference evidence="2 3" key="1">
    <citation type="journal article" date="2021" name="Nat. Commun.">
        <title>Genetic determinants of endophytism in the Arabidopsis root mycobiome.</title>
        <authorList>
            <person name="Mesny F."/>
            <person name="Miyauchi S."/>
            <person name="Thiergart T."/>
            <person name="Pickel B."/>
            <person name="Atanasova L."/>
            <person name="Karlsson M."/>
            <person name="Huettel B."/>
            <person name="Barry K.W."/>
            <person name="Haridas S."/>
            <person name="Chen C."/>
            <person name="Bauer D."/>
            <person name="Andreopoulos W."/>
            <person name="Pangilinan J."/>
            <person name="LaButti K."/>
            <person name="Riley R."/>
            <person name="Lipzen A."/>
            <person name="Clum A."/>
            <person name="Drula E."/>
            <person name="Henrissat B."/>
            <person name="Kohler A."/>
            <person name="Grigoriev I.V."/>
            <person name="Martin F.M."/>
            <person name="Hacquard S."/>
        </authorList>
    </citation>
    <scope>NUCLEOTIDE SEQUENCE [LARGE SCALE GENOMIC DNA]</scope>
    <source>
        <strain evidence="2 3">MPI-CAGE-CH-0241</strain>
    </source>
</reference>
<dbReference type="Proteomes" id="UP000777438">
    <property type="component" value="Unassembled WGS sequence"/>
</dbReference>
<evidence type="ECO:0008006" key="4">
    <source>
        <dbReference type="Google" id="ProtNLM"/>
    </source>
</evidence>
<feature type="chain" id="PRO_5040339458" description="Secreted protein" evidence="1">
    <location>
        <begin position="26"/>
        <end position="84"/>
    </location>
</feature>
<sequence length="84" mass="9128">MKRSFPSRHTQGLLICLASTRASLSVTVVFTVEIPSLPKSELSEATVDHPQQGTDLDMSVVPIVPPEKEKKKQENNVVTRAAAS</sequence>
<organism evidence="2 3">
    <name type="scientific">Thelonectria olida</name>
    <dbReference type="NCBI Taxonomy" id="1576542"/>
    <lineage>
        <taxon>Eukaryota</taxon>
        <taxon>Fungi</taxon>
        <taxon>Dikarya</taxon>
        <taxon>Ascomycota</taxon>
        <taxon>Pezizomycotina</taxon>
        <taxon>Sordariomycetes</taxon>
        <taxon>Hypocreomycetidae</taxon>
        <taxon>Hypocreales</taxon>
        <taxon>Nectriaceae</taxon>
        <taxon>Thelonectria</taxon>
    </lineage>
</organism>
<feature type="signal peptide" evidence="1">
    <location>
        <begin position="1"/>
        <end position="25"/>
    </location>
</feature>
<name>A0A9P9ARY4_9HYPO</name>